<dbReference type="EC" id="2.7.11.1" evidence="2"/>
<dbReference type="InterPro" id="IPR051138">
    <property type="entry name" value="PIM_Ser/Thr_kinase"/>
</dbReference>
<sequence>MFGTQVSPIAILANSQSVTKARKRKATTESKPQRKRGRKVPDACTDSGHISTDMVGTPVSPIAILASYQSVTKARKRKATTENKPQRKRGRKVPDACTCSGHTSTERIVPTQSPSPILASNRPVIKAKRRITKQKGTTENEPPLQKQRGGEGPDASTNSDLSTLESAPKVNSSTDKSTVLSGHTSRANFEAKYVELEQLGKGGFGTVFAGIRRSDDLLVAIKHIPKSSVPRQRVMINGRSRLIPKEVLLMHKAAGEPVTVGRSAAVSLLDWYDLKQEVLLVMERPVDSTDLLHLIKKNCGPLAENHAQIIMKQLLDAAIDLKAKGIFHRDLKLENILIEPSSDGPRVRIIDFGCGSNRRENCVYSQFTGTFAYAPPEFSMKGRYMAGPTTVWQLAAILFEMLSGDAWFHTSNVIRPDFQIWFGSKDCQDFLKMCLALDPKKRATLEEMKQHRCPNSPIPNLTVSMSSIPNSPISNFPIPNFTISSPNSPILNSPISNFPIPNLTISMSSIPNSPISNFPILNFTISSPNSPILISPISNLIKSKPSSPKYVRYFLIVFLSESMSQPE</sequence>
<keyword evidence="4" id="KW-0808">Transferase</keyword>
<feature type="region of interest" description="Disordered" evidence="11">
    <location>
        <begin position="1"/>
        <end position="55"/>
    </location>
</feature>
<dbReference type="Gene3D" id="1.10.510.10">
    <property type="entry name" value="Transferase(Phosphotransferase) domain 1"/>
    <property type="match status" value="1"/>
</dbReference>
<dbReference type="GO" id="GO:0005737">
    <property type="term" value="C:cytoplasm"/>
    <property type="evidence" value="ECO:0007669"/>
    <property type="project" value="TreeGrafter"/>
</dbReference>
<evidence type="ECO:0000256" key="7">
    <source>
        <dbReference type="ARBA" id="ARBA00022840"/>
    </source>
</evidence>
<dbReference type="GO" id="GO:0043066">
    <property type="term" value="P:negative regulation of apoptotic process"/>
    <property type="evidence" value="ECO:0007669"/>
    <property type="project" value="TreeGrafter"/>
</dbReference>
<comment type="catalytic activity">
    <reaction evidence="8">
        <text>L-threonyl-[protein] + ATP = O-phospho-L-threonyl-[protein] + ADP + H(+)</text>
        <dbReference type="Rhea" id="RHEA:46608"/>
        <dbReference type="Rhea" id="RHEA-COMP:11060"/>
        <dbReference type="Rhea" id="RHEA-COMP:11605"/>
        <dbReference type="ChEBI" id="CHEBI:15378"/>
        <dbReference type="ChEBI" id="CHEBI:30013"/>
        <dbReference type="ChEBI" id="CHEBI:30616"/>
        <dbReference type="ChEBI" id="CHEBI:61977"/>
        <dbReference type="ChEBI" id="CHEBI:456216"/>
        <dbReference type="EC" id="2.7.11.1"/>
    </reaction>
</comment>
<name>A0A9N7YM35_PLEPL</name>
<evidence type="ECO:0000256" key="10">
    <source>
        <dbReference type="PROSITE-ProRule" id="PRU10141"/>
    </source>
</evidence>
<evidence type="ECO:0000256" key="1">
    <source>
        <dbReference type="ARBA" id="ARBA00005505"/>
    </source>
</evidence>
<dbReference type="PROSITE" id="PS00108">
    <property type="entry name" value="PROTEIN_KINASE_ST"/>
    <property type="match status" value="1"/>
</dbReference>
<keyword evidence="3" id="KW-0723">Serine/threonine-protein kinase</keyword>
<dbReference type="Pfam" id="PF00069">
    <property type="entry name" value="Pkinase"/>
    <property type="match status" value="1"/>
</dbReference>
<dbReference type="GO" id="GO:0004674">
    <property type="term" value="F:protein serine/threonine kinase activity"/>
    <property type="evidence" value="ECO:0007669"/>
    <property type="project" value="UniProtKB-KW"/>
</dbReference>
<evidence type="ECO:0000256" key="11">
    <source>
        <dbReference type="SAM" id="MobiDB-lite"/>
    </source>
</evidence>
<gene>
    <name evidence="13" type="ORF">PLEPLA_LOCUS24732</name>
</gene>
<dbReference type="InterPro" id="IPR017441">
    <property type="entry name" value="Protein_kinase_ATP_BS"/>
</dbReference>
<dbReference type="SUPFAM" id="SSF56112">
    <property type="entry name" value="Protein kinase-like (PK-like)"/>
    <property type="match status" value="1"/>
</dbReference>
<organism evidence="13 14">
    <name type="scientific">Pleuronectes platessa</name>
    <name type="common">European plaice</name>
    <dbReference type="NCBI Taxonomy" id="8262"/>
    <lineage>
        <taxon>Eukaryota</taxon>
        <taxon>Metazoa</taxon>
        <taxon>Chordata</taxon>
        <taxon>Craniata</taxon>
        <taxon>Vertebrata</taxon>
        <taxon>Euteleostomi</taxon>
        <taxon>Actinopterygii</taxon>
        <taxon>Neopterygii</taxon>
        <taxon>Teleostei</taxon>
        <taxon>Neoteleostei</taxon>
        <taxon>Acanthomorphata</taxon>
        <taxon>Carangaria</taxon>
        <taxon>Pleuronectiformes</taxon>
        <taxon>Pleuronectoidei</taxon>
        <taxon>Pleuronectidae</taxon>
        <taxon>Pleuronectes</taxon>
    </lineage>
</organism>
<dbReference type="SMART" id="SM00220">
    <property type="entry name" value="S_TKc"/>
    <property type="match status" value="1"/>
</dbReference>
<dbReference type="GO" id="GO:0007346">
    <property type="term" value="P:regulation of mitotic cell cycle"/>
    <property type="evidence" value="ECO:0007669"/>
    <property type="project" value="TreeGrafter"/>
</dbReference>
<proteinExistence type="inferred from homology"/>
<feature type="compositionally biased region" description="Polar residues" evidence="11">
    <location>
        <begin position="155"/>
        <end position="181"/>
    </location>
</feature>
<keyword evidence="14" id="KW-1185">Reference proteome</keyword>
<comment type="similarity">
    <text evidence="1">Belongs to the protein kinase superfamily. CAMK Ser/Thr protein kinase family. PIM subfamily.</text>
</comment>
<dbReference type="PANTHER" id="PTHR22984:SF11">
    <property type="entry name" value="AURORA KINASE-RELATED"/>
    <property type="match status" value="1"/>
</dbReference>
<dbReference type="InterPro" id="IPR008271">
    <property type="entry name" value="Ser/Thr_kinase_AS"/>
</dbReference>
<dbReference type="InterPro" id="IPR000719">
    <property type="entry name" value="Prot_kinase_dom"/>
</dbReference>
<evidence type="ECO:0000256" key="5">
    <source>
        <dbReference type="ARBA" id="ARBA00022741"/>
    </source>
</evidence>
<evidence type="ECO:0000256" key="2">
    <source>
        <dbReference type="ARBA" id="ARBA00012513"/>
    </source>
</evidence>
<keyword evidence="6" id="KW-0418">Kinase</keyword>
<dbReference type="FunFam" id="3.30.200.20:FF:000475">
    <property type="entry name" value="Serine/threonine-protein kinase"/>
    <property type="match status" value="1"/>
</dbReference>
<dbReference type="EMBL" id="CADEAL010001924">
    <property type="protein sequence ID" value="CAB1436699.1"/>
    <property type="molecule type" value="Genomic_DNA"/>
</dbReference>
<feature type="domain" description="Protein kinase" evidence="12">
    <location>
        <begin position="193"/>
        <end position="454"/>
    </location>
</feature>
<evidence type="ECO:0000256" key="3">
    <source>
        <dbReference type="ARBA" id="ARBA00022527"/>
    </source>
</evidence>
<feature type="region of interest" description="Disordered" evidence="11">
    <location>
        <begin position="71"/>
        <end position="181"/>
    </location>
</feature>
<dbReference type="AlphaFoldDB" id="A0A9N7YM35"/>
<dbReference type="Gene3D" id="3.30.200.20">
    <property type="entry name" value="Phosphorylase Kinase, domain 1"/>
    <property type="match status" value="1"/>
</dbReference>
<protein>
    <recommendedName>
        <fullName evidence="2">non-specific serine/threonine protein kinase</fullName>
        <ecNumber evidence="2">2.7.11.1</ecNumber>
    </recommendedName>
</protein>
<comment type="caution">
    <text evidence="13">The sequence shown here is derived from an EMBL/GenBank/DDBJ whole genome shotgun (WGS) entry which is preliminary data.</text>
</comment>
<evidence type="ECO:0000256" key="6">
    <source>
        <dbReference type="ARBA" id="ARBA00022777"/>
    </source>
</evidence>
<evidence type="ECO:0000256" key="9">
    <source>
        <dbReference type="ARBA" id="ARBA00048679"/>
    </source>
</evidence>
<comment type="catalytic activity">
    <reaction evidence="9">
        <text>L-seryl-[protein] + ATP = O-phospho-L-seryl-[protein] + ADP + H(+)</text>
        <dbReference type="Rhea" id="RHEA:17989"/>
        <dbReference type="Rhea" id="RHEA-COMP:9863"/>
        <dbReference type="Rhea" id="RHEA-COMP:11604"/>
        <dbReference type="ChEBI" id="CHEBI:15378"/>
        <dbReference type="ChEBI" id="CHEBI:29999"/>
        <dbReference type="ChEBI" id="CHEBI:30616"/>
        <dbReference type="ChEBI" id="CHEBI:83421"/>
        <dbReference type="ChEBI" id="CHEBI:456216"/>
        <dbReference type="EC" id="2.7.11.1"/>
    </reaction>
</comment>
<keyword evidence="7 10" id="KW-0067">ATP-binding</keyword>
<evidence type="ECO:0000313" key="13">
    <source>
        <dbReference type="EMBL" id="CAB1436699.1"/>
    </source>
</evidence>
<evidence type="ECO:0000256" key="8">
    <source>
        <dbReference type="ARBA" id="ARBA00047899"/>
    </source>
</evidence>
<evidence type="ECO:0000259" key="12">
    <source>
        <dbReference type="PROSITE" id="PS50011"/>
    </source>
</evidence>
<dbReference type="Proteomes" id="UP001153269">
    <property type="component" value="Unassembled WGS sequence"/>
</dbReference>
<dbReference type="GO" id="GO:0005524">
    <property type="term" value="F:ATP binding"/>
    <property type="evidence" value="ECO:0007669"/>
    <property type="project" value="UniProtKB-UniRule"/>
</dbReference>
<dbReference type="InterPro" id="IPR011009">
    <property type="entry name" value="Kinase-like_dom_sf"/>
</dbReference>
<dbReference type="PROSITE" id="PS00107">
    <property type="entry name" value="PROTEIN_KINASE_ATP"/>
    <property type="match status" value="1"/>
</dbReference>
<feature type="compositionally biased region" description="Polar residues" evidence="11">
    <location>
        <begin position="1"/>
        <end position="19"/>
    </location>
</feature>
<reference evidence="13" key="1">
    <citation type="submission" date="2020-03" db="EMBL/GenBank/DDBJ databases">
        <authorList>
            <person name="Weist P."/>
        </authorList>
    </citation>
    <scope>NUCLEOTIDE SEQUENCE</scope>
</reference>
<keyword evidence="5 10" id="KW-0547">Nucleotide-binding</keyword>
<evidence type="ECO:0000313" key="14">
    <source>
        <dbReference type="Proteomes" id="UP001153269"/>
    </source>
</evidence>
<accession>A0A9N7YM35</accession>
<evidence type="ECO:0000256" key="4">
    <source>
        <dbReference type="ARBA" id="ARBA00022679"/>
    </source>
</evidence>
<dbReference type="PROSITE" id="PS50011">
    <property type="entry name" value="PROTEIN_KINASE_DOM"/>
    <property type="match status" value="1"/>
</dbReference>
<feature type="binding site" evidence="10">
    <location>
        <position position="222"/>
    </location>
    <ligand>
        <name>ATP</name>
        <dbReference type="ChEBI" id="CHEBI:30616"/>
    </ligand>
</feature>
<dbReference type="PANTHER" id="PTHR22984">
    <property type="entry name" value="SERINE/THREONINE-PROTEIN KINASE PIM"/>
    <property type="match status" value="1"/>
</dbReference>